<accession>K3WU22</accession>
<reference evidence="3" key="1">
    <citation type="journal article" date="2010" name="Genome Biol.">
        <title>Genome sequence of the necrotrophic plant pathogen Pythium ultimum reveals original pathogenicity mechanisms and effector repertoire.</title>
        <authorList>
            <person name="Levesque C.A."/>
            <person name="Brouwer H."/>
            <person name="Cano L."/>
            <person name="Hamilton J.P."/>
            <person name="Holt C."/>
            <person name="Huitema E."/>
            <person name="Raffaele S."/>
            <person name="Robideau G.P."/>
            <person name="Thines M."/>
            <person name="Win J."/>
            <person name="Zerillo M.M."/>
            <person name="Beakes G.W."/>
            <person name="Boore J.L."/>
            <person name="Busam D."/>
            <person name="Dumas B."/>
            <person name="Ferriera S."/>
            <person name="Fuerstenberg S.I."/>
            <person name="Gachon C.M."/>
            <person name="Gaulin E."/>
            <person name="Govers F."/>
            <person name="Grenville-Briggs L."/>
            <person name="Horner N."/>
            <person name="Hostetler J."/>
            <person name="Jiang R.H."/>
            <person name="Johnson J."/>
            <person name="Krajaejun T."/>
            <person name="Lin H."/>
            <person name="Meijer H.J."/>
            <person name="Moore B."/>
            <person name="Morris P."/>
            <person name="Phuntmart V."/>
            <person name="Puiu D."/>
            <person name="Shetty J."/>
            <person name="Stajich J.E."/>
            <person name="Tripathy S."/>
            <person name="Wawra S."/>
            <person name="van West P."/>
            <person name="Whitty B.R."/>
            <person name="Coutinho P.M."/>
            <person name="Henrissat B."/>
            <person name="Martin F."/>
            <person name="Thomas P.D."/>
            <person name="Tyler B.M."/>
            <person name="De Vries R.P."/>
            <person name="Kamoun S."/>
            <person name="Yandell M."/>
            <person name="Tisserat N."/>
            <person name="Buell C.R."/>
        </authorList>
    </citation>
    <scope>NUCLEOTIDE SEQUENCE</scope>
    <source>
        <strain evidence="3">DAOM:BR144</strain>
    </source>
</reference>
<reference evidence="2" key="3">
    <citation type="submission" date="2015-02" db="UniProtKB">
        <authorList>
            <consortium name="EnsemblProtists"/>
        </authorList>
    </citation>
    <scope>IDENTIFICATION</scope>
    <source>
        <strain evidence="2">DAOM BR144</strain>
    </source>
</reference>
<keyword evidence="1" id="KW-1133">Transmembrane helix</keyword>
<dbReference type="EnsemblProtists" id="PYU1_T008468">
    <property type="protein sequence ID" value="PYU1_T008468"/>
    <property type="gene ID" value="PYU1_G008452"/>
</dbReference>
<proteinExistence type="predicted"/>
<reference evidence="3" key="2">
    <citation type="submission" date="2010-04" db="EMBL/GenBank/DDBJ databases">
        <authorList>
            <person name="Buell R."/>
            <person name="Hamilton J."/>
            <person name="Hostetler J."/>
        </authorList>
    </citation>
    <scope>NUCLEOTIDE SEQUENCE [LARGE SCALE GENOMIC DNA]</scope>
    <source>
        <strain evidence="3">DAOM:BR144</strain>
    </source>
</reference>
<dbReference type="HOGENOM" id="CLU_1870592_0_0_1"/>
<evidence type="ECO:0000313" key="3">
    <source>
        <dbReference type="Proteomes" id="UP000019132"/>
    </source>
</evidence>
<keyword evidence="1" id="KW-0472">Membrane</keyword>
<keyword evidence="3" id="KW-1185">Reference proteome</keyword>
<name>K3WU22_GLOUD</name>
<dbReference type="AlphaFoldDB" id="K3WU22"/>
<keyword evidence="1" id="KW-0812">Transmembrane</keyword>
<sequence length="137" mass="15838">MVRLNMGLSKQFVLLVLSTLVGAYSFLIYVLVFAEDSDKIPDHVIRQGEVFGETAQFRLMPLFYNCFATALLFVLRLLWRVVRNDFDMLLVLGGALTYENYLRKTKGQVSRRHGSYLQQWKVQKVAPPHQDLVLVSR</sequence>
<feature type="transmembrane region" description="Helical" evidence="1">
    <location>
        <begin position="12"/>
        <end position="34"/>
    </location>
</feature>
<organism evidence="2 3">
    <name type="scientific">Globisporangium ultimum (strain ATCC 200006 / CBS 805.95 / DAOM BR144)</name>
    <name type="common">Pythium ultimum</name>
    <dbReference type="NCBI Taxonomy" id="431595"/>
    <lineage>
        <taxon>Eukaryota</taxon>
        <taxon>Sar</taxon>
        <taxon>Stramenopiles</taxon>
        <taxon>Oomycota</taxon>
        <taxon>Peronosporomycetes</taxon>
        <taxon>Pythiales</taxon>
        <taxon>Pythiaceae</taxon>
        <taxon>Globisporangium</taxon>
    </lineage>
</organism>
<evidence type="ECO:0000313" key="2">
    <source>
        <dbReference type="EnsemblProtists" id="PYU1_T008468"/>
    </source>
</evidence>
<dbReference type="Proteomes" id="UP000019132">
    <property type="component" value="Unassembled WGS sequence"/>
</dbReference>
<dbReference type="VEuPathDB" id="FungiDB:PYU1_G008452"/>
<dbReference type="InParanoid" id="K3WU22"/>
<feature type="transmembrane region" description="Helical" evidence="1">
    <location>
        <begin position="62"/>
        <end position="79"/>
    </location>
</feature>
<protein>
    <submittedName>
        <fullName evidence="2">Uncharacterized protein</fullName>
    </submittedName>
</protein>
<evidence type="ECO:0000256" key="1">
    <source>
        <dbReference type="SAM" id="Phobius"/>
    </source>
</evidence>
<dbReference type="EMBL" id="GL376613">
    <property type="status" value="NOT_ANNOTATED_CDS"/>
    <property type="molecule type" value="Genomic_DNA"/>
</dbReference>